<dbReference type="STRING" id="644352.J3PDE8"/>
<dbReference type="InterPro" id="IPR002466">
    <property type="entry name" value="A_deamin"/>
</dbReference>
<evidence type="ECO:0000313" key="5">
    <source>
        <dbReference type="Proteomes" id="UP000006039"/>
    </source>
</evidence>
<dbReference type="GeneID" id="20351974"/>
<evidence type="ECO:0000256" key="1">
    <source>
        <dbReference type="SAM" id="MobiDB-lite"/>
    </source>
</evidence>
<dbReference type="GO" id="GO:0043829">
    <property type="term" value="F:tRNA-specific adenosine-37 deaminase activity"/>
    <property type="evidence" value="ECO:0007669"/>
    <property type="project" value="TreeGrafter"/>
</dbReference>
<dbReference type="OrthoDB" id="10268011at2759"/>
<dbReference type="FunCoup" id="J3PDE8">
    <property type="interactions" value="245"/>
</dbReference>
<dbReference type="InterPro" id="IPR042935">
    <property type="entry name" value="Tad1"/>
</dbReference>
<name>J3PDE8_GAET3</name>
<dbReference type="SMART" id="SM00552">
    <property type="entry name" value="ADEAMc"/>
    <property type="match status" value="1"/>
</dbReference>
<dbReference type="VEuPathDB" id="FungiDB:GGTG_11516"/>
<proteinExistence type="predicted"/>
<dbReference type="PANTHER" id="PTHR47803:SF1">
    <property type="entry name" value="TRNA-SPECIFIC ADENOSINE DEAMINASE 1"/>
    <property type="match status" value="1"/>
</dbReference>
<dbReference type="RefSeq" id="XP_009227671.1">
    <property type="nucleotide sequence ID" value="XM_009229407.1"/>
</dbReference>
<feature type="region of interest" description="Disordered" evidence="1">
    <location>
        <begin position="165"/>
        <end position="184"/>
    </location>
</feature>
<organism evidence="3">
    <name type="scientific">Gaeumannomyces tritici (strain R3-111a-1)</name>
    <name type="common">Wheat and barley take-all root rot fungus</name>
    <name type="synonym">Gaeumannomyces graminis var. tritici</name>
    <dbReference type="NCBI Taxonomy" id="644352"/>
    <lineage>
        <taxon>Eukaryota</taxon>
        <taxon>Fungi</taxon>
        <taxon>Dikarya</taxon>
        <taxon>Ascomycota</taxon>
        <taxon>Pezizomycotina</taxon>
        <taxon>Sordariomycetes</taxon>
        <taxon>Sordariomycetidae</taxon>
        <taxon>Magnaporthales</taxon>
        <taxon>Magnaporthaceae</taxon>
        <taxon>Gaeumannomyces</taxon>
    </lineage>
</organism>
<dbReference type="GO" id="GO:0003723">
    <property type="term" value="F:RNA binding"/>
    <property type="evidence" value="ECO:0007669"/>
    <property type="project" value="InterPro"/>
</dbReference>
<reference evidence="4" key="4">
    <citation type="journal article" date="2015" name="G3 (Bethesda)">
        <title>Genome sequences of three phytopathogenic species of the Magnaporthaceae family of fungi.</title>
        <authorList>
            <person name="Okagaki L.H."/>
            <person name="Nunes C.C."/>
            <person name="Sailsbery J."/>
            <person name="Clay B."/>
            <person name="Brown D."/>
            <person name="John T."/>
            <person name="Oh Y."/>
            <person name="Young N."/>
            <person name="Fitzgerald M."/>
            <person name="Haas B.J."/>
            <person name="Zeng Q."/>
            <person name="Young S."/>
            <person name="Adiconis X."/>
            <person name="Fan L."/>
            <person name="Levin J.Z."/>
            <person name="Mitchell T.K."/>
            <person name="Okubara P.A."/>
            <person name="Farman M.L."/>
            <person name="Kohn L.M."/>
            <person name="Birren B."/>
            <person name="Ma L.-J."/>
            <person name="Dean R.A."/>
        </authorList>
    </citation>
    <scope>NUCLEOTIDE SEQUENCE</scope>
    <source>
        <strain evidence="4">R3-111a-1</strain>
    </source>
</reference>
<dbReference type="Pfam" id="PF02137">
    <property type="entry name" value="A_deamin"/>
    <property type="match status" value="1"/>
</dbReference>
<dbReference type="EnsemblFungi" id="EJT70493">
    <property type="protein sequence ID" value="EJT70493"/>
    <property type="gene ID" value="GGTG_11516"/>
</dbReference>
<dbReference type="Proteomes" id="UP000006039">
    <property type="component" value="Unassembled WGS sequence"/>
</dbReference>
<feature type="domain" description="A to I editase" evidence="2">
    <location>
        <begin position="55"/>
        <end position="418"/>
    </location>
</feature>
<gene>
    <name evidence="4" type="primary">20351974</name>
    <name evidence="3" type="ORF">GGTG_11516</name>
</gene>
<evidence type="ECO:0000259" key="2">
    <source>
        <dbReference type="PROSITE" id="PS50141"/>
    </source>
</evidence>
<accession>J3PDE8</accession>
<dbReference type="HOGENOM" id="CLU_005382_2_1_1"/>
<dbReference type="PANTHER" id="PTHR47803">
    <property type="entry name" value="TRNA-SPECIFIC ADENOSINE DEAMINASE 1"/>
    <property type="match status" value="1"/>
</dbReference>
<reference evidence="4" key="5">
    <citation type="submission" date="2018-04" db="UniProtKB">
        <authorList>
            <consortium name="EnsemblFungi"/>
        </authorList>
    </citation>
    <scope>IDENTIFICATION</scope>
    <source>
        <strain evidence="4">R3-111a-1</strain>
    </source>
</reference>
<dbReference type="EMBL" id="GL385401">
    <property type="protein sequence ID" value="EJT70493.1"/>
    <property type="molecule type" value="Genomic_DNA"/>
</dbReference>
<reference evidence="3" key="2">
    <citation type="submission" date="2010-07" db="EMBL/GenBank/DDBJ databases">
        <authorList>
            <consortium name="The Broad Institute Genome Sequencing Platform"/>
            <consortium name="Broad Institute Genome Sequencing Center for Infectious Disease"/>
            <person name="Ma L.-J."/>
            <person name="Dead R."/>
            <person name="Young S."/>
            <person name="Zeng Q."/>
            <person name="Koehrsen M."/>
            <person name="Alvarado L."/>
            <person name="Berlin A."/>
            <person name="Chapman S.B."/>
            <person name="Chen Z."/>
            <person name="Freedman E."/>
            <person name="Gellesch M."/>
            <person name="Goldberg J."/>
            <person name="Griggs A."/>
            <person name="Gujja S."/>
            <person name="Heilman E.R."/>
            <person name="Heiman D."/>
            <person name="Hepburn T."/>
            <person name="Howarth C."/>
            <person name="Jen D."/>
            <person name="Larson L."/>
            <person name="Mehta T."/>
            <person name="Neiman D."/>
            <person name="Pearson M."/>
            <person name="Roberts A."/>
            <person name="Saif S."/>
            <person name="Shea T."/>
            <person name="Shenoy N."/>
            <person name="Sisk P."/>
            <person name="Stolte C."/>
            <person name="Sykes S."/>
            <person name="Walk T."/>
            <person name="White J."/>
            <person name="Yandava C."/>
            <person name="Haas B."/>
            <person name="Nusbaum C."/>
            <person name="Birren B."/>
        </authorList>
    </citation>
    <scope>NUCLEOTIDE SEQUENCE</scope>
    <source>
        <strain evidence="3">R3-111a-1</strain>
    </source>
</reference>
<evidence type="ECO:0000313" key="4">
    <source>
        <dbReference type="EnsemblFungi" id="EJT70493"/>
    </source>
</evidence>
<dbReference type="eggNOG" id="KOG2777">
    <property type="taxonomic scope" value="Eukaryota"/>
</dbReference>
<protein>
    <recommendedName>
        <fullName evidence="2">A to I editase domain-containing protein</fullName>
    </recommendedName>
</protein>
<sequence length="428" mass="45818">MASEADAIAAAVLGEFDKLPNKRKPPIRGNGIHEWVPLSGIVARGGRTSSYTCLSLATGMKCLPAPKVPHAKGIILHDWHAEILAIRAFNHFVLEECRNLAMGLSASEYLRVRSAEEIAQTNSDEWWSGQPFAWREDVSLHMYCSEAPCGDASMELVMAAQEDSTPWEVPPGCGPSSPAEGGGDLPGRAYFSRLGVVRRKPARGDAPQTLSKSCSDKLAMSQCASLLSSPASLLVSPRGVYLRTLILPEPQHSEEGCRRSFSADGRMRDVAAAGHQLWPGGYGFHPFDVRPTSPGVDFDFSRRRAAARAPRGSGARIAPSPQAVAWNRAGLEEGVMAGVQQGRKQTDPKGASVLCRAGMWGRALSVASSAVLLGAGAVAVRKVLSEAATYKELKQSELLQARAHVKEQVKATGLKGWVGNVADDQFSL</sequence>
<evidence type="ECO:0000313" key="3">
    <source>
        <dbReference type="EMBL" id="EJT70493.1"/>
    </source>
</evidence>
<keyword evidence="5" id="KW-1185">Reference proteome</keyword>
<reference evidence="3" key="3">
    <citation type="submission" date="2010-09" db="EMBL/GenBank/DDBJ databases">
        <title>Annotation of Gaeumannomyces graminis var. tritici R3-111a-1.</title>
        <authorList>
            <consortium name="The Broad Institute Genome Sequencing Platform"/>
            <person name="Ma L.-J."/>
            <person name="Dead R."/>
            <person name="Young S.K."/>
            <person name="Zeng Q."/>
            <person name="Gargeya S."/>
            <person name="Fitzgerald M."/>
            <person name="Haas B."/>
            <person name="Abouelleil A."/>
            <person name="Alvarado L."/>
            <person name="Arachchi H.M."/>
            <person name="Berlin A."/>
            <person name="Brown A."/>
            <person name="Chapman S.B."/>
            <person name="Chen Z."/>
            <person name="Dunbar C."/>
            <person name="Freedman E."/>
            <person name="Gearin G."/>
            <person name="Gellesch M."/>
            <person name="Goldberg J."/>
            <person name="Griggs A."/>
            <person name="Gujja S."/>
            <person name="Heiman D."/>
            <person name="Howarth C."/>
            <person name="Larson L."/>
            <person name="Lui A."/>
            <person name="MacDonald P.J.P."/>
            <person name="Mehta T."/>
            <person name="Montmayeur A."/>
            <person name="Murphy C."/>
            <person name="Neiman D."/>
            <person name="Pearson M."/>
            <person name="Priest M."/>
            <person name="Roberts A."/>
            <person name="Saif S."/>
            <person name="Shea T."/>
            <person name="Shenoy N."/>
            <person name="Sisk P."/>
            <person name="Stolte C."/>
            <person name="Sykes S."/>
            <person name="Yandava C."/>
            <person name="Wortman J."/>
            <person name="Nusbaum C."/>
            <person name="Birren B."/>
        </authorList>
    </citation>
    <scope>NUCLEOTIDE SEQUENCE</scope>
    <source>
        <strain evidence="3">R3-111a-1</strain>
    </source>
</reference>
<reference evidence="5" key="1">
    <citation type="submission" date="2010-07" db="EMBL/GenBank/DDBJ databases">
        <title>The genome sequence of Gaeumannomyces graminis var. tritici strain R3-111a-1.</title>
        <authorList>
            <consortium name="The Broad Institute Genome Sequencing Platform"/>
            <person name="Ma L.-J."/>
            <person name="Dead R."/>
            <person name="Young S."/>
            <person name="Zeng Q."/>
            <person name="Koehrsen M."/>
            <person name="Alvarado L."/>
            <person name="Berlin A."/>
            <person name="Chapman S.B."/>
            <person name="Chen Z."/>
            <person name="Freedman E."/>
            <person name="Gellesch M."/>
            <person name="Goldberg J."/>
            <person name="Griggs A."/>
            <person name="Gujja S."/>
            <person name="Heilman E.R."/>
            <person name="Heiman D."/>
            <person name="Hepburn T."/>
            <person name="Howarth C."/>
            <person name="Jen D."/>
            <person name="Larson L."/>
            <person name="Mehta T."/>
            <person name="Neiman D."/>
            <person name="Pearson M."/>
            <person name="Roberts A."/>
            <person name="Saif S."/>
            <person name="Shea T."/>
            <person name="Shenoy N."/>
            <person name="Sisk P."/>
            <person name="Stolte C."/>
            <person name="Sykes S."/>
            <person name="Walk T."/>
            <person name="White J."/>
            <person name="Yandava C."/>
            <person name="Haas B."/>
            <person name="Nusbaum C."/>
            <person name="Birren B."/>
        </authorList>
    </citation>
    <scope>NUCLEOTIDE SEQUENCE [LARGE SCALE GENOMIC DNA]</scope>
    <source>
        <strain evidence="5">R3-111a-1</strain>
    </source>
</reference>
<dbReference type="GO" id="GO:0002100">
    <property type="term" value="P:tRNA wobble adenosine to inosine editing"/>
    <property type="evidence" value="ECO:0007669"/>
    <property type="project" value="InterPro"/>
</dbReference>
<dbReference type="PROSITE" id="PS50141">
    <property type="entry name" value="A_DEAMIN_EDITASE"/>
    <property type="match status" value="1"/>
</dbReference>
<dbReference type="AlphaFoldDB" id="J3PDE8"/>